<sequence>MERNYEVVKSEELSTRYDERYVVLSKETGETLDDAQGYGYKSVRKAYAAYAYKTRTPEQKAAKEKKDAVLKKWCKENKSFIRNLDQFAFEIAKGSWGPEDKVDTAFIKKMLKDYGYENLPFTASELLIFWQKH</sequence>
<dbReference type="HOGENOM" id="CLU_1956157_0_0_9"/>
<gene>
    <name evidence="1" type="ORF">CC1_21770</name>
</gene>
<evidence type="ECO:0000313" key="1">
    <source>
        <dbReference type="EMBL" id="CBK80876.1"/>
    </source>
</evidence>
<reference evidence="1 2" key="1">
    <citation type="submission" date="2010-03" db="EMBL/GenBank/DDBJ databases">
        <title>The genome sequence of Coprococcus catus GD/7.</title>
        <authorList>
            <consortium name="metaHIT consortium -- http://www.metahit.eu/"/>
            <person name="Pajon A."/>
            <person name="Turner K."/>
            <person name="Parkhill J."/>
            <person name="Duncan S."/>
            <person name="Flint H."/>
        </authorList>
    </citation>
    <scope>NUCLEOTIDE SEQUENCE [LARGE SCALE GENOMIC DNA]</scope>
    <source>
        <strain evidence="1 2">GD/7</strain>
    </source>
</reference>
<evidence type="ECO:0000313" key="2">
    <source>
        <dbReference type="Proteomes" id="UP000008798"/>
    </source>
</evidence>
<protein>
    <submittedName>
        <fullName evidence="1">Uncharacterized protein</fullName>
    </submittedName>
</protein>
<dbReference type="RefSeq" id="WP_015514444.1">
    <property type="nucleotide sequence ID" value="NC_021009.1"/>
</dbReference>
<organism evidence="1 2">
    <name type="scientific">Coprococcus catus GD/7</name>
    <dbReference type="NCBI Taxonomy" id="717962"/>
    <lineage>
        <taxon>Bacteria</taxon>
        <taxon>Bacillati</taxon>
        <taxon>Bacillota</taxon>
        <taxon>Clostridia</taxon>
        <taxon>Lachnospirales</taxon>
        <taxon>Lachnospiraceae</taxon>
        <taxon>Coprococcus</taxon>
    </lineage>
</organism>
<dbReference type="PATRIC" id="fig|717962.3.peg.2092"/>
<accession>D4J955</accession>
<name>D4J955_9FIRM</name>
<dbReference type="STRING" id="717962.CC1_21770"/>
<reference evidence="1 2" key="2">
    <citation type="submission" date="2010-03" db="EMBL/GenBank/DDBJ databases">
        <authorList>
            <person name="Pajon A."/>
        </authorList>
    </citation>
    <scope>NUCLEOTIDE SEQUENCE [LARGE SCALE GENOMIC DNA]</scope>
    <source>
        <strain evidence="1 2">GD/7</strain>
    </source>
</reference>
<dbReference type="EMBL" id="FP929038">
    <property type="protein sequence ID" value="CBK80876.1"/>
    <property type="molecule type" value="Genomic_DNA"/>
</dbReference>
<dbReference type="Proteomes" id="UP000008798">
    <property type="component" value="Chromosome"/>
</dbReference>
<dbReference type="AlphaFoldDB" id="D4J955"/>
<dbReference type="KEGG" id="cct:CC1_21770"/>
<proteinExistence type="predicted"/>